<feature type="compositionally biased region" description="Basic and acidic residues" evidence="5">
    <location>
        <begin position="28"/>
        <end position="41"/>
    </location>
</feature>
<gene>
    <name evidence="7" type="ORF">AYR66_17905</name>
</gene>
<feature type="compositionally biased region" description="Basic and acidic residues" evidence="5">
    <location>
        <begin position="60"/>
        <end position="101"/>
    </location>
</feature>
<feature type="compositionally biased region" description="Basic and acidic residues" evidence="5">
    <location>
        <begin position="1"/>
        <end position="12"/>
    </location>
</feature>
<dbReference type="SUPFAM" id="SSF74653">
    <property type="entry name" value="TolA/TonB C-terminal domain"/>
    <property type="match status" value="1"/>
</dbReference>
<evidence type="ECO:0000259" key="6">
    <source>
        <dbReference type="Pfam" id="PF03544"/>
    </source>
</evidence>
<feature type="region of interest" description="Disordered" evidence="5">
    <location>
        <begin position="235"/>
        <end position="260"/>
    </location>
</feature>
<dbReference type="Proteomes" id="UP000197535">
    <property type="component" value="Unassembled WGS sequence"/>
</dbReference>
<feature type="region of interest" description="Disordered" evidence="5">
    <location>
        <begin position="53"/>
        <end position="131"/>
    </location>
</feature>
<dbReference type="InterPro" id="IPR006260">
    <property type="entry name" value="TonB/TolA_C"/>
</dbReference>
<keyword evidence="2" id="KW-0812">Transmembrane</keyword>
<dbReference type="Gene3D" id="3.30.1150.10">
    <property type="match status" value="1"/>
</dbReference>
<keyword evidence="3" id="KW-1133">Transmembrane helix</keyword>
<feature type="compositionally biased region" description="Low complexity" evidence="5">
    <location>
        <begin position="102"/>
        <end position="112"/>
    </location>
</feature>
<feature type="domain" description="TonB C-terminal" evidence="6">
    <location>
        <begin position="289"/>
        <end position="354"/>
    </location>
</feature>
<dbReference type="Pfam" id="PF03544">
    <property type="entry name" value="TonB_C"/>
    <property type="match status" value="1"/>
</dbReference>
<dbReference type="NCBIfam" id="TIGR01352">
    <property type="entry name" value="tonB_Cterm"/>
    <property type="match status" value="1"/>
</dbReference>
<evidence type="ECO:0000313" key="7">
    <source>
        <dbReference type="EMBL" id="OWW21070.1"/>
    </source>
</evidence>
<name>A0A254TEK9_9BURK</name>
<evidence type="ECO:0000256" key="4">
    <source>
        <dbReference type="ARBA" id="ARBA00023136"/>
    </source>
</evidence>
<feature type="compositionally biased region" description="Basic and acidic residues" evidence="5">
    <location>
        <begin position="113"/>
        <end position="131"/>
    </location>
</feature>
<comment type="caution">
    <text evidence="7">The sequence shown here is derived from an EMBL/GenBank/DDBJ whole genome shotgun (WGS) entry which is preliminary data.</text>
</comment>
<dbReference type="GO" id="GO:0055085">
    <property type="term" value="P:transmembrane transport"/>
    <property type="evidence" value="ECO:0007669"/>
    <property type="project" value="InterPro"/>
</dbReference>
<evidence type="ECO:0000256" key="5">
    <source>
        <dbReference type="SAM" id="MobiDB-lite"/>
    </source>
</evidence>
<feature type="region of interest" description="Disordered" evidence="5">
    <location>
        <begin position="198"/>
        <end position="221"/>
    </location>
</feature>
<evidence type="ECO:0000256" key="2">
    <source>
        <dbReference type="ARBA" id="ARBA00022692"/>
    </source>
</evidence>
<keyword evidence="4" id="KW-0472">Membrane</keyword>
<organism evidence="7 8">
    <name type="scientific">Noviherbaspirillum denitrificans</name>
    <dbReference type="NCBI Taxonomy" id="1968433"/>
    <lineage>
        <taxon>Bacteria</taxon>
        <taxon>Pseudomonadati</taxon>
        <taxon>Pseudomonadota</taxon>
        <taxon>Betaproteobacteria</taxon>
        <taxon>Burkholderiales</taxon>
        <taxon>Oxalobacteraceae</taxon>
        <taxon>Noviherbaspirillum</taxon>
    </lineage>
</organism>
<feature type="region of interest" description="Disordered" evidence="5">
    <location>
        <begin position="1"/>
        <end position="41"/>
    </location>
</feature>
<reference evidence="7 8" key="1">
    <citation type="submission" date="2016-02" db="EMBL/GenBank/DDBJ databases">
        <authorList>
            <person name="Wen L."/>
            <person name="He K."/>
            <person name="Yang H."/>
        </authorList>
    </citation>
    <scope>NUCLEOTIDE SEQUENCE [LARGE SCALE GENOMIC DNA]</scope>
    <source>
        <strain evidence="7 8">TSA40</strain>
    </source>
</reference>
<evidence type="ECO:0000313" key="8">
    <source>
        <dbReference type="Proteomes" id="UP000197535"/>
    </source>
</evidence>
<sequence>MPEASADVKQEAEVPSMPEPAAVPEPELAVREREQADAEKTLRARLAEEEAARLQQQAEAARRQEEEAARQRALAREEAARREEAERRTLEDERRKTEEASRLAALALQQQQEEARRRESEEAARRAMELEEKQRAELQRLQAERMQREAMELQARKLAEAAEAARQQALARERERQSEELAARRRAEVEAANVPRREPELVLGDSPAPGARSNALPRDVGGGLASRALEQARRADTLRNDAPALRQPESATDQPRRRSILGGKDVDVGVMMYVDGWRLKIERNGSIMYPRAAAELAHRDPVVTVAVRSDGSVENVVIHQSSGRPELDEAVYRIVRMNARYSAFPPELARRFDVIEIRRVWNFDERLRIMEEVR</sequence>
<dbReference type="GO" id="GO:0016020">
    <property type="term" value="C:membrane"/>
    <property type="evidence" value="ECO:0007669"/>
    <property type="project" value="UniProtKB-SubCell"/>
</dbReference>
<accession>A0A254TEK9</accession>
<dbReference type="AlphaFoldDB" id="A0A254TEK9"/>
<evidence type="ECO:0000256" key="1">
    <source>
        <dbReference type="ARBA" id="ARBA00004167"/>
    </source>
</evidence>
<comment type="subcellular location">
    <subcellularLocation>
        <location evidence="1">Membrane</location>
        <topology evidence="1">Single-pass membrane protein</topology>
    </subcellularLocation>
</comment>
<dbReference type="EMBL" id="LSTO01000001">
    <property type="protein sequence ID" value="OWW21070.1"/>
    <property type="molecule type" value="Genomic_DNA"/>
</dbReference>
<protein>
    <recommendedName>
        <fullName evidence="6">TonB C-terminal domain-containing protein</fullName>
    </recommendedName>
</protein>
<proteinExistence type="predicted"/>
<dbReference type="InterPro" id="IPR037682">
    <property type="entry name" value="TonB_C"/>
</dbReference>
<evidence type="ECO:0000256" key="3">
    <source>
        <dbReference type="ARBA" id="ARBA00022989"/>
    </source>
</evidence>
<keyword evidence="8" id="KW-1185">Reference proteome</keyword>